<accession>A0A0E9UG47</accession>
<proteinExistence type="predicted"/>
<reference evidence="1" key="2">
    <citation type="journal article" date="2015" name="Fish Shellfish Immunol.">
        <title>Early steps in the European eel (Anguilla anguilla)-Vibrio vulnificus interaction in the gills: Role of the RtxA13 toxin.</title>
        <authorList>
            <person name="Callol A."/>
            <person name="Pajuelo D."/>
            <person name="Ebbesson L."/>
            <person name="Teles M."/>
            <person name="MacKenzie S."/>
            <person name="Amaro C."/>
        </authorList>
    </citation>
    <scope>NUCLEOTIDE SEQUENCE</scope>
</reference>
<name>A0A0E9UG47_ANGAN</name>
<dbReference type="EMBL" id="GBXM01044664">
    <property type="protein sequence ID" value="JAH63913.1"/>
    <property type="molecule type" value="Transcribed_RNA"/>
</dbReference>
<sequence length="9" mass="1035">MIKGCKNEL</sequence>
<organism evidence="1">
    <name type="scientific">Anguilla anguilla</name>
    <name type="common">European freshwater eel</name>
    <name type="synonym">Muraena anguilla</name>
    <dbReference type="NCBI Taxonomy" id="7936"/>
    <lineage>
        <taxon>Eukaryota</taxon>
        <taxon>Metazoa</taxon>
        <taxon>Chordata</taxon>
        <taxon>Craniata</taxon>
        <taxon>Vertebrata</taxon>
        <taxon>Euteleostomi</taxon>
        <taxon>Actinopterygii</taxon>
        <taxon>Neopterygii</taxon>
        <taxon>Teleostei</taxon>
        <taxon>Anguilliformes</taxon>
        <taxon>Anguillidae</taxon>
        <taxon>Anguilla</taxon>
    </lineage>
</organism>
<reference evidence="1" key="1">
    <citation type="submission" date="2014-11" db="EMBL/GenBank/DDBJ databases">
        <authorList>
            <person name="Amaro Gonzalez C."/>
        </authorList>
    </citation>
    <scope>NUCLEOTIDE SEQUENCE</scope>
</reference>
<protein>
    <submittedName>
        <fullName evidence="1">Uncharacterized protein</fullName>
    </submittedName>
</protein>
<evidence type="ECO:0000313" key="1">
    <source>
        <dbReference type="EMBL" id="JAH63913.1"/>
    </source>
</evidence>